<accession>A0ABT5Z9Y8</accession>
<evidence type="ECO:0000256" key="4">
    <source>
        <dbReference type="SAM" id="MobiDB-lite"/>
    </source>
</evidence>
<dbReference type="PANTHER" id="PTHR45024:SF2">
    <property type="entry name" value="SCP2 DOMAIN-CONTAINING PROTEIN"/>
    <property type="match status" value="1"/>
</dbReference>
<dbReference type="InterPro" id="IPR057326">
    <property type="entry name" value="KR_dom"/>
</dbReference>
<feature type="region of interest" description="Disordered" evidence="4">
    <location>
        <begin position="290"/>
        <end position="337"/>
    </location>
</feature>
<reference evidence="6 7" key="1">
    <citation type="submission" date="2023-03" db="EMBL/GenBank/DDBJ databases">
        <title>Draft genome sequence of type strain Streptomyces ferralitis JCM 14344.</title>
        <authorList>
            <person name="Klaysubun C."/>
            <person name="Duangmal K."/>
        </authorList>
    </citation>
    <scope>NUCLEOTIDE SEQUENCE [LARGE SCALE GENOMIC DNA]</scope>
    <source>
        <strain evidence="6 7">JCM 14344</strain>
    </source>
</reference>
<feature type="compositionally biased region" description="Basic and acidic residues" evidence="4">
    <location>
        <begin position="309"/>
        <end position="337"/>
    </location>
</feature>
<sequence>MTAELCAGRVVAVTGAGRGIGREHALAFAAAGARVVVNDLAPVDERDAAAGEVVARIREAGGEAVVHTEDIATWSGAASLVRTALDAFGGLDVLVNNAGILRDRMLVSMDEAEWDAVVRVHLKGHFAPLRHAAGYWRQRAKSGGRVDARVINTTSGAGLLGSVGQGNYAAAKAGTAALTVVAAAELGRYGVTVNAIAPAARTRMTEQAMPELVARPERGFDVYHPGNVAPLVVWLGSAESAGVTGRVFEVEGGRVSLADGWRHGPAVDAGRRWQPSELGPVVGKLLSEAPAPEPVYGTSPGQGGAGHGAEGHGAEGHDAEGHDAEGHGVEGHGDAWT</sequence>
<keyword evidence="2" id="KW-0560">Oxidoreductase</keyword>
<dbReference type="InterPro" id="IPR002347">
    <property type="entry name" value="SDR_fam"/>
</dbReference>
<evidence type="ECO:0000313" key="6">
    <source>
        <dbReference type="EMBL" id="MDF2260645.1"/>
    </source>
</evidence>
<dbReference type="SUPFAM" id="SSF51735">
    <property type="entry name" value="NAD(P)-binding Rossmann-fold domains"/>
    <property type="match status" value="1"/>
</dbReference>
<protein>
    <submittedName>
        <fullName evidence="6">SDR family oxidoreductase</fullName>
    </submittedName>
</protein>
<dbReference type="RefSeq" id="WP_275821476.1">
    <property type="nucleotide sequence ID" value="NZ_BAAANM010000009.1"/>
</dbReference>
<evidence type="ECO:0000313" key="7">
    <source>
        <dbReference type="Proteomes" id="UP001220022"/>
    </source>
</evidence>
<evidence type="ECO:0000259" key="5">
    <source>
        <dbReference type="SMART" id="SM00822"/>
    </source>
</evidence>
<dbReference type="SMART" id="SM00822">
    <property type="entry name" value="PKS_KR"/>
    <property type="match status" value="1"/>
</dbReference>
<dbReference type="Gene3D" id="3.40.50.720">
    <property type="entry name" value="NAD(P)-binding Rossmann-like Domain"/>
    <property type="match status" value="1"/>
</dbReference>
<dbReference type="EMBL" id="JARHTQ010000037">
    <property type="protein sequence ID" value="MDF2260645.1"/>
    <property type="molecule type" value="Genomic_DNA"/>
</dbReference>
<dbReference type="PRINTS" id="PR00081">
    <property type="entry name" value="GDHRDH"/>
</dbReference>
<comment type="similarity">
    <text evidence="1 3">Belongs to the short-chain dehydrogenases/reductases (SDR) family.</text>
</comment>
<dbReference type="InterPro" id="IPR036291">
    <property type="entry name" value="NAD(P)-bd_dom_sf"/>
</dbReference>
<dbReference type="NCBIfam" id="NF005861">
    <property type="entry name" value="PRK07791.1"/>
    <property type="match status" value="1"/>
</dbReference>
<feature type="domain" description="Ketoreductase" evidence="5">
    <location>
        <begin position="9"/>
        <end position="199"/>
    </location>
</feature>
<dbReference type="InterPro" id="IPR020904">
    <property type="entry name" value="Sc_DH/Rdtase_CS"/>
</dbReference>
<evidence type="ECO:0000256" key="3">
    <source>
        <dbReference type="RuleBase" id="RU000363"/>
    </source>
</evidence>
<dbReference type="Pfam" id="PF00106">
    <property type="entry name" value="adh_short"/>
    <property type="match status" value="1"/>
</dbReference>
<dbReference type="PROSITE" id="PS00061">
    <property type="entry name" value="ADH_SHORT"/>
    <property type="match status" value="1"/>
</dbReference>
<comment type="caution">
    <text evidence="6">The sequence shown here is derived from an EMBL/GenBank/DDBJ whole genome shotgun (WGS) entry which is preliminary data.</text>
</comment>
<dbReference type="InterPro" id="IPR051687">
    <property type="entry name" value="Peroxisomal_Beta-Oxidation"/>
</dbReference>
<keyword evidence="7" id="KW-1185">Reference proteome</keyword>
<dbReference type="PRINTS" id="PR00080">
    <property type="entry name" value="SDRFAMILY"/>
</dbReference>
<name>A0ABT5Z9Y8_9ACTN</name>
<proteinExistence type="inferred from homology"/>
<organism evidence="6 7">
    <name type="scientific">Streptantibioticus ferralitis</name>
    <dbReference type="NCBI Taxonomy" id="236510"/>
    <lineage>
        <taxon>Bacteria</taxon>
        <taxon>Bacillati</taxon>
        <taxon>Actinomycetota</taxon>
        <taxon>Actinomycetes</taxon>
        <taxon>Kitasatosporales</taxon>
        <taxon>Streptomycetaceae</taxon>
        <taxon>Streptantibioticus</taxon>
    </lineage>
</organism>
<evidence type="ECO:0000256" key="1">
    <source>
        <dbReference type="ARBA" id="ARBA00006484"/>
    </source>
</evidence>
<gene>
    <name evidence="6" type="ORF">P2L57_34525</name>
</gene>
<dbReference type="PANTHER" id="PTHR45024">
    <property type="entry name" value="DEHYDROGENASES, SHORT CHAIN"/>
    <property type="match status" value="1"/>
</dbReference>
<evidence type="ECO:0000256" key="2">
    <source>
        <dbReference type="ARBA" id="ARBA00023002"/>
    </source>
</evidence>
<dbReference type="Proteomes" id="UP001220022">
    <property type="component" value="Unassembled WGS sequence"/>
</dbReference>